<proteinExistence type="inferred from homology"/>
<evidence type="ECO:0000256" key="11">
    <source>
        <dbReference type="ARBA" id="ARBA00023080"/>
    </source>
</evidence>
<dbReference type="GO" id="GO:0000287">
    <property type="term" value="F:magnesium ion binding"/>
    <property type="evidence" value="ECO:0007669"/>
    <property type="project" value="InterPro"/>
</dbReference>
<reference evidence="13 15" key="1">
    <citation type="journal article" date="2012" name="Nature">
        <title>Algal genomes reveal evolutionary mosaicism and the fate of nucleomorphs.</title>
        <authorList>
            <consortium name="DOE Joint Genome Institute"/>
            <person name="Curtis B.A."/>
            <person name="Tanifuji G."/>
            <person name="Burki F."/>
            <person name="Gruber A."/>
            <person name="Irimia M."/>
            <person name="Maruyama S."/>
            <person name="Arias M.C."/>
            <person name="Ball S.G."/>
            <person name="Gile G.H."/>
            <person name="Hirakawa Y."/>
            <person name="Hopkins J.F."/>
            <person name="Kuo A."/>
            <person name="Rensing S.A."/>
            <person name="Schmutz J."/>
            <person name="Symeonidi A."/>
            <person name="Elias M."/>
            <person name="Eveleigh R.J."/>
            <person name="Herman E.K."/>
            <person name="Klute M.J."/>
            <person name="Nakayama T."/>
            <person name="Obornik M."/>
            <person name="Reyes-Prieto A."/>
            <person name="Armbrust E.V."/>
            <person name="Aves S.J."/>
            <person name="Beiko R.G."/>
            <person name="Coutinho P."/>
            <person name="Dacks J.B."/>
            <person name="Durnford D.G."/>
            <person name="Fast N.M."/>
            <person name="Green B.R."/>
            <person name="Grisdale C.J."/>
            <person name="Hempel F."/>
            <person name="Henrissat B."/>
            <person name="Hoppner M.P."/>
            <person name="Ishida K."/>
            <person name="Kim E."/>
            <person name="Koreny L."/>
            <person name="Kroth P.G."/>
            <person name="Liu Y."/>
            <person name="Malik S.B."/>
            <person name="Maier U.G."/>
            <person name="McRose D."/>
            <person name="Mock T."/>
            <person name="Neilson J.A."/>
            <person name="Onodera N.T."/>
            <person name="Poole A.M."/>
            <person name="Pritham E.J."/>
            <person name="Richards T.A."/>
            <person name="Rocap G."/>
            <person name="Roy S.W."/>
            <person name="Sarai C."/>
            <person name="Schaack S."/>
            <person name="Shirato S."/>
            <person name="Slamovits C.H."/>
            <person name="Spencer D.F."/>
            <person name="Suzuki S."/>
            <person name="Worden A.Z."/>
            <person name="Zauner S."/>
            <person name="Barry K."/>
            <person name="Bell C."/>
            <person name="Bharti A.K."/>
            <person name="Crow J.A."/>
            <person name="Grimwood J."/>
            <person name="Kramer R."/>
            <person name="Lindquist E."/>
            <person name="Lucas S."/>
            <person name="Salamov A."/>
            <person name="McFadden G.I."/>
            <person name="Lane C.E."/>
            <person name="Keeling P.J."/>
            <person name="Gray M.W."/>
            <person name="Grigoriev I.V."/>
            <person name="Archibald J.M."/>
        </authorList>
    </citation>
    <scope>NUCLEOTIDE SEQUENCE</scope>
    <source>
        <strain evidence="13 15">CCMP2712</strain>
    </source>
</reference>
<dbReference type="eggNOG" id="ENOG502QR24">
    <property type="taxonomic scope" value="Eukaryota"/>
</dbReference>
<evidence type="ECO:0000256" key="3">
    <source>
        <dbReference type="ARBA" id="ARBA00011881"/>
    </source>
</evidence>
<comment type="subunit">
    <text evidence="3">Homotetramer.</text>
</comment>
<evidence type="ECO:0000313" key="13">
    <source>
        <dbReference type="EMBL" id="EKX38865.1"/>
    </source>
</evidence>
<dbReference type="STRING" id="905079.L1ISR0"/>
<evidence type="ECO:0000256" key="12">
    <source>
        <dbReference type="ARBA" id="ARBA00047413"/>
    </source>
</evidence>
<dbReference type="RefSeq" id="XP_005825845.1">
    <property type="nucleotide sequence ID" value="XM_005825788.1"/>
</dbReference>
<dbReference type="EnsemblProtists" id="EKX38865">
    <property type="protein sequence ID" value="EKX38865"/>
    <property type="gene ID" value="GUITHDRAFT_89259"/>
</dbReference>
<evidence type="ECO:0000256" key="1">
    <source>
        <dbReference type="ARBA" id="ARBA00001946"/>
    </source>
</evidence>
<dbReference type="EC" id="3.1.3.99" evidence="4"/>
<dbReference type="GO" id="GO:0071590">
    <property type="term" value="P:nicotinamide riboside biosynthetic process"/>
    <property type="evidence" value="ECO:0007669"/>
    <property type="project" value="TreeGrafter"/>
</dbReference>
<dbReference type="Proteomes" id="UP000011087">
    <property type="component" value="Unassembled WGS sequence"/>
</dbReference>
<dbReference type="GO" id="GO:0009117">
    <property type="term" value="P:nucleotide metabolic process"/>
    <property type="evidence" value="ECO:0007669"/>
    <property type="project" value="UniProtKB-KW"/>
</dbReference>
<comment type="catalytic activity">
    <reaction evidence="12">
        <text>IMP + H2O = inosine + phosphate</text>
        <dbReference type="Rhea" id="RHEA:27718"/>
        <dbReference type="ChEBI" id="CHEBI:15377"/>
        <dbReference type="ChEBI" id="CHEBI:17596"/>
        <dbReference type="ChEBI" id="CHEBI:43474"/>
        <dbReference type="ChEBI" id="CHEBI:58053"/>
        <dbReference type="EC" id="3.1.3.99"/>
    </reaction>
</comment>
<protein>
    <recommendedName>
        <fullName evidence="5">IMP-specific 5'-nucleotidase 1</fullName>
        <ecNumber evidence="4">3.1.3.99</ecNumber>
    </recommendedName>
</protein>
<accession>L1ISR0</accession>
<dbReference type="KEGG" id="gtt:GUITHDRAFT_89259"/>
<keyword evidence="10" id="KW-0460">Magnesium</keyword>
<gene>
    <name evidence="13" type="ORF">GUITHDRAFT_89259</name>
</gene>
<evidence type="ECO:0000313" key="14">
    <source>
        <dbReference type="EnsemblProtists" id="EKX38865"/>
    </source>
</evidence>
<dbReference type="GO" id="GO:0071592">
    <property type="term" value="P:nicotinic acid riboside biosynthetic process"/>
    <property type="evidence" value="ECO:0007669"/>
    <property type="project" value="TreeGrafter"/>
</dbReference>
<keyword evidence="8" id="KW-0378">Hydrolase</keyword>
<reference evidence="14" key="3">
    <citation type="submission" date="2015-06" db="UniProtKB">
        <authorList>
            <consortium name="EnsemblProtists"/>
        </authorList>
    </citation>
    <scope>IDENTIFICATION</scope>
</reference>
<dbReference type="OMA" id="WGVLACQ"/>
<dbReference type="GO" id="GO:0005524">
    <property type="term" value="F:ATP binding"/>
    <property type="evidence" value="ECO:0007669"/>
    <property type="project" value="UniProtKB-KW"/>
</dbReference>
<evidence type="ECO:0000256" key="7">
    <source>
        <dbReference type="ARBA" id="ARBA00022741"/>
    </source>
</evidence>
<keyword evidence="15" id="KW-1185">Reference proteome</keyword>
<dbReference type="GeneID" id="17295649"/>
<evidence type="ECO:0000256" key="6">
    <source>
        <dbReference type="ARBA" id="ARBA00022723"/>
    </source>
</evidence>
<evidence type="ECO:0000256" key="8">
    <source>
        <dbReference type="ARBA" id="ARBA00022801"/>
    </source>
</evidence>
<dbReference type="EMBL" id="JH993044">
    <property type="protein sequence ID" value="EKX38865.1"/>
    <property type="molecule type" value="Genomic_DNA"/>
</dbReference>
<evidence type="ECO:0000313" key="15">
    <source>
        <dbReference type="Proteomes" id="UP000011087"/>
    </source>
</evidence>
<dbReference type="GO" id="GO:0006190">
    <property type="term" value="P:inosine salvage"/>
    <property type="evidence" value="ECO:0007669"/>
    <property type="project" value="InterPro"/>
</dbReference>
<comment type="similarity">
    <text evidence="2">Belongs to the ISN1 family.</text>
</comment>
<keyword evidence="6" id="KW-0479">Metal-binding</keyword>
<name>L1ISR0_GUITC</name>
<reference evidence="15" key="2">
    <citation type="submission" date="2012-11" db="EMBL/GenBank/DDBJ databases">
        <authorList>
            <person name="Kuo A."/>
            <person name="Curtis B.A."/>
            <person name="Tanifuji G."/>
            <person name="Burki F."/>
            <person name="Gruber A."/>
            <person name="Irimia M."/>
            <person name="Maruyama S."/>
            <person name="Arias M.C."/>
            <person name="Ball S.G."/>
            <person name="Gile G.H."/>
            <person name="Hirakawa Y."/>
            <person name="Hopkins J.F."/>
            <person name="Rensing S.A."/>
            <person name="Schmutz J."/>
            <person name="Symeonidi A."/>
            <person name="Elias M."/>
            <person name="Eveleigh R.J."/>
            <person name="Herman E.K."/>
            <person name="Klute M.J."/>
            <person name="Nakayama T."/>
            <person name="Obornik M."/>
            <person name="Reyes-Prieto A."/>
            <person name="Armbrust E.V."/>
            <person name="Aves S.J."/>
            <person name="Beiko R.G."/>
            <person name="Coutinho P."/>
            <person name="Dacks J.B."/>
            <person name="Durnford D.G."/>
            <person name="Fast N.M."/>
            <person name="Green B.R."/>
            <person name="Grisdale C."/>
            <person name="Hempe F."/>
            <person name="Henrissat B."/>
            <person name="Hoppner M.P."/>
            <person name="Ishida K.-I."/>
            <person name="Kim E."/>
            <person name="Koreny L."/>
            <person name="Kroth P.G."/>
            <person name="Liu Y."/>
            <person name="Malik S.-B."/>
            <person name="Maier U.G."/>
            <person name="McRose D."/>
            <person name="Mock T."/>
            <person name="Neilson J.A."/>
            <person name="Onodera N.T."/>
            <person name="Poole A.M."/>
            <person name="Pritham E.J."/>
            <person name="Richards T.A."/>
            <person name="Rocap G."/>
            <person name="Roy S.W."/>
            <person name="Sarai C."/>
            <person name="Schaack S."/>
            <person name="Shirato S."/>
            <person name="Slamovits C.H."/>
            <person name="Spencer D.F."/>
            <person name="Suzuki S."/>
            <person name="Worden A.Z."/>
            <person name="Zauner S."/>
            <person name="Barry K."/>
            <person name="Bell C."/>
            <person name="Bharti A.K."/>
            <person name="Crow J.A."/>
            <person name="Grimwood J."/>
            <person name="Kramer R."/>
            <person name="Lindquist E."/>
            <person name="Lucas S."/>
            <person name="Salamov A."/>
            <person name="McFadden G.I."/>
            <person name="Lane C.E."/>
            <person name="Keeling P.J."/>
            <person name="Gray M.W."/>
            <person name="Grigoriev I.V."/>
            <person name="Archibald J.M."/>
        </authorList>
    </citation>
    <scope>NUCLEOTIDE SEQUENCE</scope>
    <source>
        <strain evidence="15">CCMP2712</strain>
    </source>
</reference>
<dbReference type="InterPro" id="IPR009453">
    <property type="entry name" value="ISN1"/>
</dbReference>
<sequence>MGRLKESDPLFELILKWILSSEWDMTLTLREALLKCEALIKNHIECEEGSELSRKCPEIGKFFNELPLTKALDHFGKSVAVEQRRYVPPTFSEIRQIFNIAQVYALEGQAKLLTFDADDTLYEHGMDLEVGCWLVDALLALMESGIYIAVVTAAGYPGKPQRYASRFKGLLERMREKKSPPDVTSKFYCVGGECNYLFRIKENYEMEEVDSTAFYTKEMKSWSDEDIKDMLDVAEKALRDACQRMKLDVQFLRKQRAVGCFPTKAEDRIAYEALEDVALALLSSRKGKPGVPFCAFNGNRDVWVDVGDKRYGIEALLTYLVSEEGACSDLSDIEGKYTCHLGDRFTLTGNDKSSRAVASTVW</sequence>
<dbReference type="OrthoDB" id="185373at2759"/>
<keyword evidence="9" id="KW-0067">ATP-binding</keyword>
<organism evidence="13">
    <name type="scientific">Guillardia theta (strain CCMP2712)</name>
    <name type="common">Cryptophyte</name>
    <dbReference type="NCBI Taxonomy" id="905079"/>
    <lineage>
        <taxon>Eukaryota</taxon>
        <taxon>Cryptophyceae</taxon>
        <taxon>Pyrenomonadales</taxon>
        <taxon>Geminigeraceae</taxon>
        <taxon>Guillardia</taxon>
    </lineage>
</organism>
<dbReference type="SUPFAM" id="SSF56784">
    <property type="entry name" value="HAD-like"/>
    <property type="match status" value="1"/>
</dbReference>
<dbReference type="PANTHER" id="PTHR28213">
    <property type="entry name" value="IMP-SPECIFIC 5'-NUCLEOTIDASE 1"/>
    <property type="match status" value="1"/>
</dbReference>
<comment type="cofactor">
    <cofactor evidence="1">
        <name>Mg(2+)</name>
        <dbReference type="ChEBI" id="CHEBI:18420"/>
    </cofactor>
</comment>
<dbReference type="InterPro" id="IPR036412">
    <property type="entry name" value="HAD-like_sf"/>
</dbReference>
<dbReference type="Pfam" id="PF06437">
    <property type="entry name" value="ISN1"/>
    <property type="match status" value="1"/>
</dbReference>
<dbReference type="AlphaFoldDB" id="L1ISR0"/>
<dbReference type="GO" id="GO:0008253">
    <property type="term" value="F:5'-nucleotidase activity"/>
    <property type="evidence" value="ECO:0007669"/>
    <property type="project" value="InterPro"/>
</dbReference>
<evidence type="ECO:0000256" key="5">
    <source>
        <dbReference type="ARBA" id="ARBA00015544"/>
    </source>
</evidence>
<evidence type="ECO:0000256" key="9">
    <source>
        <dbReference type="ARBA" id="ARBA00022840"/>
    </source>
</evidence>
<keyword evidence="7" id="KW-0547">Nucleotide-binding</keyword>
<evidence type="ECO:0000256" key="4">
    <source>
        <dbReference type="ARBA" id="ARBA00012894"/>
    </source>
</evidence>
<evidence type="ECO:0000256" key="2">
    <source>
        <dbReference type="ARBA" id="ARBA00005307"/>
    </source>
</evidence>
<dbReference type="PaxDb" id="55529-EKX38865"/>
<keyword evidence="11" id="KW-0546">Nucleotide metabolism</keyword>
<evidence type="ECO:0000256" key="10">
    <source>
        <dbReference type="ARBA" id="ARBA00022842"/>
    </source>
</evidence>
<dbReference type="HOGENOM" id="CLU_031816_0_0_1"/>
<dbReference type="PANTHER" id="PTHR28213:SF1">
    <property type="entry name" value="IMP-SPECIFIC 5'-NUCLEOTIDASE 1"/>
    <property type="match status" value="1"/>
</dbReference>